<sequence length="193" mass="21966">MIGIIQQVLLELLDQHGGNELKQRVLKAANVDPSINYRIDKNYSDDECLRLINAAVIETGLSETTVYQHYATAFLKKAQALFPRFFEIADDSEGFLLRQARIHAVMASGLKRQDERQHVNDKFTATSIEPGKVRVIYRSANGLCRLYQALAFEVAALYDDEIEFEEPCCMHQGAVHCEFLISWPNKRQEVACD</sequence>
<accession>A0A432Y8Z4</accession>
<dbReference type="EMBL" id="PIPV01000002">
    <property type="protein sequence ID" value="RUO57403.1"/>
    <property type="molecule type" value="Genomic_DNA"/>
</dbReference>
<dbReference type="Pfam" id="PF07700">
    <property type="entry name" value="HNOB"/>
    <property type="match status" value="1"/>
</dbReference>
<keyword evidence="3" id="KW-1185">Reference proteome</keyword>
<dbReference type="InterPro" id="IPR038158">
    <property type="entry name" value="H-NOX_domain_sf"/>
</dbReference>
<dbReference type="OrthoDB" id="7266652at2"/>
<dbReference type="AlphaFoldDB" id="A0A432Y8Z4"/>
<evidence type="ECO:0000259" key="1">
    <source>
        <dbReference type="Pfam" id="PF07700"/>
    </source>
</evidence>
<protein>
    <submittedName>
        <fullName evidence="2">Heme NO-binding protein</fullName>
    </submittedName>
</protein>
<evidence type="ECO:0000313" key="3">
    <source>
        <dbReference type="Proteomes" id="UP000287330"/>
    </source>
</evidence>
<dbReference type="RefSeq" id="WP_110573592.1">
    <property type="nucleotide sequence ID" value="NZ_PIPV01000002.1"/>
</dbReference>
<feature type="domain" description="Heme NO-binding" evidence="1">
    <location>
        <begin position="3"/>
        <end position="165"/>
    </location>
</feature>
<reference evidence="3" key="1">
    <citation type="journal article" date="2018" name="Front. Microbiol.">
        <title>Genome-Based Analysis Reveals the Taxonomy and Diversity of the Family Idiomarinaceae.</title>
        <authorList>
            <person name="Liu Y."/>
            <person name="Lai Q."/>
            <person name="Shao Z."/>
        </authorList>
    </citation>
    <scope>NUCLEOTIDE SEQUENCE [LARGE SCALE GENOMIC DNA]</scope>
    <source>
        <strain evidence="3">F23</strain>
    </source>
</reference>
<proteinExistence type="predicted"/>
<name>A0A432Y8Z4_9GAMM</name>
<dbReference type="Gene3D" id="3.90.1520.10">
    <property type="entry name" value="H-NOX domain"/>
    <property type="match status" value="1"/>
</dbReference>
<organism evidence="2 3">
    <name type="scientific">Idiomarina fontislapidosi</name>
    <dbReference type="NCBI Taxonomy" id="263723"/>
    <lineage>
        <taxon>Bacteria</taxon>
        <taxon>Pseudomonadati</taxon>
        <taxon>Pseudomonadota</taxon>
        <taxon>Gammaproteobacteria</taxon>
        <taxon>Alteromonadales</taxon>
        <taxon>Idiomarinaceae</taxon>
        <taxon>Idiomarina</taxon>
    </lineage>
</organism>
<dbReference type="SUPFAM" id="SSF111126">
    <property type="entry name" value="Ligand-binding domain in the NO signalling and Golgi transport"/>
    <property type="match status" value="1"/>
</dbReference>
<gene>
    <name evidence="2" type="ORF">CWE25_02780</name>
</gene>
<dbReference type="Proteomes" id="UP000287330">
    <property type="component" value="Unassembled WGS sequence"/>
</dbReference>
<dbReference type="InterPro" id="IPR011644">
    <property type="entry name" value="Heme_NO-bd"/>
</dbReference>
<evidence type="ECO:0000313" key="2">
    <source>
        <dbReference type="EMBL" id="RUO57403.1"/>
    </source>
</evidence>
<dbReference type="InterPro" id="IPR024096">
    <property type="entry name" value="NO_sig/Golgi_transp_ligand-bd"/>
</dbReference>
<comment type="caution">
    <text evidence="2">The sequence shown here is derived from an EMBL/GenBank/DDBJ whole genome shotgun (WGS) entry which is preliminary data.</text>
</comment>
<dbReference type="GO" id="GO:0020037">
    <property type="term" value="F:heme binding"/>
    <property type="evidence" value="ECO:0007669"/>
    <property type="project" value="InterPro"/>
</dbReference>